<accession>A0A8B0SUQ4</accession>
<dbReference type="AlphaFoldDB" id="A0A8B0SUQ4"/>
<organism evidence="1">
    <name type="scientific">Klebsiella pneumoniae</name>
    <dbReference type="NCBI Taxonomy" id="573"/>
    <lineage>
        <taxon>Bacteria</taxon>
        <taxon>Pseudomonadati</taxon>
        <taxon>Pseudomonadota</taxon>
        <taxon>Gammaproteobacteria</taxon>
        <taxon>Enterobacterales</taxon>
        <taxon>Enterobacteriaceae</taxon>
        <taxon>Klebsiella/Raoultella group</taxon>
        <taxon>Klebsiella</taxon>
        <taxon>Klebsiella pneumoniae complex</taxon>
    </lineage>
</organism>
<dbReference type="Pfam" id="PF13728">
    <property type="entry name" value="TraF"/>
    <property type="match status" value="1"/>
</dbReference>
<sequence>MQNYYHIDIMPVSIDGRPLHNGLFPRYGRATMEMIKQYAITEVPTIYLMSNDGSQATRVSTGLVSADELKKIRLFLRPEV</sequence>
<geneLocation type="plasmid" evidence="1">
    <name>p17-15-vir-like</name>
</geneLocation>
<proteinExistence type="predicted"/>
<reference evidence="1" key="1">
    <citation type="submission" date="2020-01" db="EMBL/GenBank/DDBJ databases">
        <authorList>
            <person name="Qin S."/>
        </authorList>
    </citation>
    <scope>NUCLEOTIDE SEQUENCE</scope>
    <source>
        <strain evidence="1">CVir17-16-YZ6g</strain>
        <plasmid evidence="1">p17-15-vir-like</plasmid>
    </source>
</reference>
<protein>
    <submittedName>
        <fullName evidence="1">IncF plasmid conjugative transfer pilus assembly protein TraF</fullName>
    </submittedName>
</protein>
<gene>
    <name evidence="1" type="primary">traF</name>
</gene>
<dbReference type="EMBL" id="MN956836">
    <property type="protein sequence ID" value="QTX14749.1"/>
    <property type="molecule type" value="Genomic_DNA"/>
</dbReference>
<keyword evidence="1" id="KW-0614">Plasmid</keyword>
<dbReference type="InterPro" id="IPR039555">
    <property type="entry name" value="TraF/TrbB"/>
</dbReference>
<name>A0A8B0SUQ4_KLEPN</name>
<evidence type="ECO:0000313" key="1">
    <source>
        <dbReference type="EMBL" id="QTX14749.1"/>
    </source>
</evidence>